<accession>A0A0N4X6J4</accession>
<sequence>LKSTKLRIVFDVSSHAKGEYFFNDWFSNSARKAFLQIRLPKEHGDVARLLWIHPFLRHRTITCTFALVEFLSALKQAQRFQINRYLSISTISIGHCIRAIQPSLREQRTPQRQNSRGTN</sequence>
<dbReference type="AlphaFoldDB" id="A0A0N4X6J4"/>
<dbReference type="WBParaSite" id="HPLM_0001998601-mRNA-1">
    <property type="protein sequence ID" value="HPLM_0001998601-mRNA-1"/>
    <property type="gene ID" value="HPLM_0001998601"/>
</dbReference>
<proteinExistence type="predicted"/>
<reference evidence="1" key="1">
    <citation type="submission" date="2017-02" db="UniProtKB">
        <authorList>
            <consortium name="WormBaseParasite"/>
        </authorList>
    </citation>
    <scope>IDENTIFICATION</scope>
</reference>
<organism evidence="1">
    <name type="scientific">Haemonchus placei</name>
    <name type="common">Barber's pole worm</name>
    <dbReference type="NCBI Taxonomy" id="6290"/>
    <lineage>
        <taxon>Eukaryota</taxon>
        <taxon>Metazoa</taxon>
        <taxon>Ecdysozoa</taxon>
        <taxon>Nematoda</taxon>
        <taxon>Chromadorea</taxon>
        <taxon>Rhabditida</taxon>
        <taxon>Rhabditina</taxon>
        <taxon>Rhabditomorpha</taxon>
        <taxon>Strongyloidea</taxon>
        <taxon>Trichostrongylidae</taxon>
        <taxon>Haemonchus</taxon>
    </lineage>
</organism>
<evidence type="ECO:0000313" key="1">
    <source>
        <dbReference type="WBParaSite" id="HPLM_0001998601-mRNA-1"/>
    </source>
</evidence>
<name>A0A0N4X6J4_HAEPC</name>
<protein>
    <submittedName>
        <fullName evidence="1">Ovule protein</fullName>
    </submittedName>
</protein>